<proteinExistence type="predicted"/>
<evidence type="ECO:0000313" key="3">
    <source>
        <dbReference type="Proteomes" id="UP000516369"/>
    </source>
</evidence>
<dbReference type="EMBL" id="CP053923">
    <property type="protein sequence ID" value="QNT68982.1"/>
    <property type="molecule type" value="Genomic_DNA"/>
</dbReference>
<keyword evidence="3" id="KW-1185">Reference proteome</keyword>
<dbReference type="GO" id="GO:0005829">
    <property type="term" value="C:cytosol"/>
    <property type="evidence" value="ECO:0007669"/>
    <property type="project" value="TreeGrafter"/>
</dbReference>
<dbReference type="AlphaFoldDB" id="A0A7H1MZU6"/>
<dbReference type="NCBIfam" id="TIGR02944">
    <property type="entry name" value="suf_reg_Xantho"/>
    <property type="match status" value="1"/>
</dbReference>
<protein>
    <submittedName>
        <fullName evidence="2">SUF system Fe-S cluster assembly regulator</fullName>
    </submittedName>
</protein>
<evidence type="ECO:0000256" key="1">
    <source>
        <dbReference type="SAM" id="MobiDB-lite"/>
    </source>
</evidence>
<evidence type="ECO:0000313" key="2">
    <source>
        <dbReference type="EMBL" id="QNT68982.1"/>
    </source>
</evidence>
<sequence length="168" mass="17930">MLKLTRFADYGVVLMTHIAGSKDPVRSAQSLAETTGIPLPTVSKLLSTFARGGLLQAVRGARGGFRLARDAQEISVADIIGVVDGPIALTQCLEAGSSICELELLCPSRYAWGTINRAVRNTLENLTVANLLFPLPGPFSAWNVPERSDGSEPVTENDEVAHARATIE</sequence>
<dbReference type="KEGG" id="dvn:HQ394_05980"/>
<dbReference type="InterPro" id="IPR000944">
    <property type="entry name" value="Tscrpt_reg_Rrf2"/>
</dbReference>
<dbReference type="RefSeq" id="WP_190262493.1">
    <property type="nucleotide sequence ID" value="NZ_CP053923.1"/>
</dbReference>
<dbReference type="Proteomes" id="UP000516369">
    <property type="component" value="Chromosome"/>
</dbReference>
<feature type="region of interest" description="Disordered" evidence="1">
    <location>
        <begin position="146"/>
        <end position="168"/>
    </location>
</feature>
<dbReference type="Gene3D" id="1.10.10.10">
    <property type="entry name" value="Winged helix-like DNA-binding domain superfamily/Winged helix DNA-binding domain"/>
    <property type="match status" value="1"/>
</dbReference>
<dbReference type="InterPro" id="IPR036388">
    <property type="entry name" value="WH-like_DNA-bd_sf"/>
</dbReference>
<dbReference type="SUPFAM" id="SSF46785">
    <property type="entry name" value="Winged helix' DNA-binding domain"/>
    <property type="match status" value="1"/>
</dbReference>
<dbReference type="Pfam" id="PF02082">
    <property type="entry name" value="Rrf2"/>
    <property type="match status" value="1"/>
</dbReference>
<dbReference type="InterPro" id="IPR036390">
    <property type="entry name" value="WH_DNA-bd_sf"/>
</dbReference>
<dbReference type="PROSITE" id="PS51197">
    <property type="entry name" value="HTH_RRF2_2"/>
    <property type="match status" value="1"/>
</dbReference>
<gene>
    <name evidence="2" type="ORF">HQ394_05980</name>
</gene>
<dbReference type="NCBIfam" id="TIGR00738">
    <property type="entry name" value="rrf2_super"/>
    <property type="match status" value="1"/>
</dbReference>
<dbReference type="GO" id="GO:0003700">
    <property type="term" value="F:DNA-binding transcription factor activity"/>
    <property type="evidence" value="ECO:0007669"/>
    <property type="project" value="TreeGrafter"/>
</dbReference>
<feature type="compositionally biased region" description="Basic and acidic residues" evidence="1">
    <location>
        <begin position="159"/>
        <end position="168"/>
    </location>
</feature>
<organism evidence="2 3">
    <name type="scientific">Defluviicoccus vanus</name>
    <dbReference type="NCBI Taxonomy" id="111831"/>
    <lineage>
        <taxon>Bacteria</taxon>
        <taxon>Pseudomonadati</taxon>
        <taxon>Pseudomonadota</taxon>
        <taxon>Alphaproteobacteria</taxon>
        <taxon>Rhodospirillales</taxon>
        <taxon>Rhodospirillaceae</taxon>
        <taxon>Defluviicoccus</taxon>
    </lineage>
</organism>
<dbReference type="PANTHER" id="PTHR33221:SF2">
    <property type="entry name" value="TRANSCRIPTIONAL REGULATOR"/>
    <property type="match status" value="1"/>
</dbReference>
<name>A0A7H1MZU6_9PROT</name>
<accession>A0A7H1MZU6</accession>
<reference evidence="2 3" key="1">
    <citation type="submission" date="2020-05" db="EMBL/GenBank/DDBJ databases">
        <title>Complete closed genome sequence of Defluviicoccus vanus.</title>
        <authorList>
            <person name="Bessarab I."/>
            <person name="Arumugam K."/>
            <person name="Maszenan A.M."/>
            <person name="Seviour R.J."/>
            <person name="Williams R.B."/>
        </authorList>
    </citation>
    <scope>NUCLEOTIDE SEQUENCE [LARGE SCALE GENOMIC DNA]</scope>
    <source>
        <strain evidence="2 3">Ben 114</strain>
    </source>
</reference>
<dbReference type="InterPro" id="IPR014290">
    <property type="entry name" value="SUF_FeS_clus_asmbl_reg"/>
</dbReference>
<dbReference type="PANTHER" id="PTHR33221">
    <property type="entry name" value="WINGED HELIX-TURN-HELIX TRANSCRIPTIONAL REGULATOR, RRF2 FAMILY"/>
    <property type="match status" value="1"/>
</dbReference>